<keyword evidence="4 6" id="KW-0472">Membrane</keyword>
<dbReference type="PANTHER" id="PTHR23507:SF1">
    <property type="entry name" value="FI18259P1-RELATED"/>
    <property type="match status" value="1"/>
</dbReference>
<gene>
    <name evidence="7" type="ORF">EVAR_28648_1</name>
</gene>
<evidence type="ECO:0000313" key="7">
    <source>
        <dbReference type="EMBL" id="GBP87766.1"/>
    </source>
</evidence>
<evidence type="ECO:0000256" key="1">
    <source>
        <dbReference type="ARBA" id="ARBA00004141"/>
    </source>
</evidence>
<comment type="caution">
    <text evidence="7">The sequence shown here is derived from an EMBL/GenBank/DDBJ whole genome shotgun (WGS) entry which is preliminary data.</text>
</comment>
<accession>A0A4C1ZGZ4</accession>
<evidence type="ECO:0008006" key="9">
    <source>
        <dbReference type="Google" id="ProtNLM"/>
    </source>
</evidence>
<evidence type="ECO:0000313" key="8">
    <source>
        <dbReference type="Proteomes" id="UP000299102"/>
    </source>
</evidence>
<keyword evidence="3 6" id="KW-1133">Transmembrane helix</keyword>
<sequence length="274" mass="30291">MTPKGEFTETDPLNIDSEPEKVEEKRSFKDTLALVGSNITIEPIMVIFVMSSILSALTTQNLNLEKACRVTLNFPDDVCLKLRLQDTAGLNSTYEEQVQRVVAAAVSWRSAIAATIPAFLALFVGSYSDRTGRRKLFLITPVIGELLQCISNMINVFFFDKLSLNFLVFTDAIFQALSGGWCIMFLTMFSYISAITDERNRTFRMGLVNFSLTVGFPIGMGISGILLKKTGYYGCFVPSASSRPPPVAHGPSECDKTIYLTRSHASIIPPIENI</sequence>
<feature type="transmembrane region" description="Helical" evidence="6">
    <location>
        <begin position="31"/>
        <end position="54"/>
    </location>
</feature>
<proteinExistence type="predicted"/>
<dbReference type="Proteomes" id="UP000299102">
    <property type="component" value="Unassembled WGS sequence"/>
</dbReference>
<evidence type="ECO:0000256" key="3">
    <source>
        <dbReference type="ARBA" id="ARBA00022989"/>
    </source>
</evidence>
<dbReference type="InterPro" id="IPR011701">
    <property type="entry name" value="MFS"/>
</dbReference>
<dbReference type="InterPro" id="IPR036259">
    <property type="entry name" value="MFS_trans_sf"/>
</dbReference>
<dbReference type="AlphaFoldDB" id="A0A4C1ZGZ4"/>
<dbReference type="Gene3D" id="1.20.1250.20">
    <property type="entry name" value="MFS general substrate transporter like domains"/>
    <property type="match status" value="1"/>
</dbReference>
<evidence type="ECO:0000256" key="2">
    <source>
        <dbReference type="ARBA" id="ARBA00022692"/>
    </source>
</evidence>
<dbReference type="PANTHER" id="PTHR23507">
    <property type="entry name" value="ZGC:174356"/>
    <property type="match status" value="1"/>
</dbReference>
<protein>
    <recommendedName>
        <fullName evidence="9">Solute carrier family 46 member 3</fullName>
    </recommendedName>
</protein>
<name>A0A4C1ZGZ4_EUMVA</name>
<dbReference type="Pfam" id="PF07690">
    <property type="entry name" value="MFS_1"/>
    <property type="match status" value="1"/>
</dbReference>
<keyword evidence="8" id="KW-1185">Reference proteome</keyword>
<feature type="transmembrane region" description="Helical" evidence="6">
    <location>
        <begin position="101"/>
        <end position="124"/>
    </location>
</feature>
<dbReference type="OrthoDB" id="3026777at2759"/>
<dbReference type="GO" id="GO:0016020">
    <property type="term" value="C:membrane"/>
    <property type="evidence" value="ECO:0007669"/>
    <property type="project" value="UniProtKB-SubCell"/>
</dbReference>
<dbReference type="SUPFAM" id="SSF103473">
    <property type="entry name" value="MFS general substrate transporter"/>
    <property type="match status" value="1"/>
</dbReference>
<dbReference type="GO" id="GO:0022857">
    <property type="term" value="F:transmembrane transporter activity"/>
    <property type="evidence" value="ECO:0007669"/>
    <property type="project" value="InterPro"/>
</dbReference>
<keyword evidence="2 6" id="KW-0812">Transmembrane</keyword>
<evidence type="ECO:0000256" key="4">
    <source>
        <dbReference type="ARBA" id="ARBA00023136"/>
    </source>
</evidence>
<evidence type="ECO:0000256" key="6">
    <source>
        <dbReference type="SAM" id="Phobius"/>
    </source>
</evidence>
<dbReference type="EMBL" id="BGZK01001882">
    <property type="protein sequence ID" value="GBP87766.1"/>
    <property type="molecule type" value="Genomic_DNA"/>
</dbReference>
<reference evidence="7 8" key="1">
    <citation type="journal article" date="2019" name="Commun. Biol.">
        <title>The bagworm genome reveals a unique fibroin gene that provides high tensile strength.</title>
        <authorList>
            <person name="Kono N."/>
            <person name="Nakamura H."/>
            <person name="Ohtoshi R."/>
            <person name="Tomita M."/>
            <person name="Numata K."/>
            <person name="Arakawa K."/>
        </authorList>
    </citation>
    <scope>NUCLEOTIDE SEQUENCE [LARGE SCALE GENOMIC DNA]</scope>
</reference>
<feature type="transmembrane region" description="Helical" evidence="6">
    <location>
        <begin position="207"/>
        <end position="227"/>
    </location>
</feature>
<feature type="region of interest" description="Disordered" evidence="5">
    <location>
        <begin position="1"/>
        <end position="21"/>
    </location>
</feature>
<organism evidence="7 8">
    <name type="scientific">Eumeta variegata</name>
    <name type="common">Bagworm moth</name>
    <name type="synonym">Eumeta japonica</name>
    <dbReference type="NCBI Taxonomy" id="151549"/>
    <lineage>
        <taxon>Eukaryota</taxon>
        <taxon>Metazoa</taxon>
        <taxon>Ecdysozoa</taxon>
        <taxon>Arthropoda</taxon>
        <taxon>Hexapoda</taxon>
        <taxon>Insecta</taxon>
        <taxon>Pterygota</taxon>
        <taxon>Neoptera</taxon>
        <taxon>Endopterygota</taxon>
        <taxon>Lepidoptera</taxon>
        <taxon>Glossata</taxon>
        <taxon>Ditrysia</taxon>
        <taxon>Tineoidea</taxon>
        <taxon>Psychidae</taxon>
        <taxon>Oiketicinae</taxon>
        <taxon>Eumeta</taxon>
    </lineage>
</organism>
<feature type="transmembrane region" description="Helical" evidence="6">
    <location>
        <begin position="136"/>
        <end position="158"/>
    </location>
</feature>
<feature type="transmembrane region" description="Helical" evidence="6">
    <location>
        <begin position="173"/>
        <end position="195"/>
    </location>
</feature>
<evidence type="ECO:0000256" key="5">
    <source>
        <dbReference type="SAM" id="MobiDB-lite"/>
    </source>
</evidence>
<comment type="subcellular location">
    <subcellularLocation>
        <location evidence="1">Membrane</location>
        <topology evidence="1">Multi-pass membrane protein</topology>
    </subcellularLocation>
</comment>